<dbReference type="SMART" id="SM00347">
    <property type="entry name" value="HTH_MARR"/>
    <property type="match status" value="1"/>
</dbReference>
<protein>
    <submittedName>
        <fullName evidence="5">MarR family transcriptional regulator</fullName>
    </submittedName>
</protein>
<evidence type="ECO:0000256" key="1">
    <source>
        <dbReference type="ARBA" id="ARBA00023015"/>
    </source>
</evidence>
<feature type="domain" description="HTH marR-type" evidence="4">
    <location>
        <begin position="1"/>
        <end position="149"/>
    </location>
</feature>
<organism evidence="5 6">
    <name type="scientific">Staphylococcus condimenti</name>
    <dbReference type="NCBI Taxonomy" id="70255"/>
    <lineage>
        <taxon>Bacteria</taxon>
        <taxon>Bacillati</taxon>
        <taxon>Bacillota</taxon>
        <taxon>Bacilli</taxon>
        <taxon>Bacillales</taxon>
        <taxon>Staphylococcaceae</taxon>
        <taxon>Staphylococcus</taxon>
    </lineage>
</organism>
<dbReference type="AlphaFoldDB" id="A0A4Q7CRF4"/>
<dbReference type="PROSITE" id="PS50995">
    <property type="entry name" value="HTH_MARR_2"/>
    <property type="match status" value="1"/>
</dbReference>
<evidence type="ECO:0000313" key="5">
    <source>
        <dbReference type="EMBL" id="RZI03717.1"/>
    </source>
</evidence>
<keyword evidence="2" id="KW-0238">DNA-binding</keyword>
<dbReference type="InterPro" id="IPR036390">
    <property type="entry name" value="WH_DNA-bd_sf"/>
</dbReference>
<name>A0A4Q7CRF4_9STAP</name>
<comment type="caution">
    <text evidence="5">The sequence shown here is derived from an EMBL/GenBank/DDBJ whole genome shotgun (WGS) entry which is preliminary data.</text>
</comment>
<dbReference type="SUPFAM" id="SSF46785">
    <property type="entry name" value="Winged helix' DNA-binding domain"/>
    <property type="match status" value="1"/>
</dbReference>
<proteinExistence type="predicted"/>
<accession>A0A4Q7CRF4</accession>
<sequence length="152" mass="17560">MKSMEQINQDLKSAIRNFYIAIPQINKEITNILRQIELKSGQVLSFEQITALSIIHSNESITINELAEEQKIFKTAASKRIKKLEECGYVQIFPTDDKRLKAVCLTLEGELLLEEATVALTHSIKQCLDCCKTEQEFEEFVEQLIYFKKLFI</sequence>
<reference evidence="5 6" key="1">
    <citation type="submission" date="2018-11" db="EMBL/GenBank/DDBJ databases">
        <title>Genomic profiling of Staphylococcus species from a Poultry farm system in KwaZulu-Natal, South Africa.</title>
        <authorList>
            <person name="Amoako D.G."/>
            <person name="Somboro A.M."/>
            <person name="Abia A.L.K."/>
            <person name="Bester L.A."/>
            <person name="Essack S.Y."/>
        </authorList>
    </citation>
    <scope>NUCLEOTIDE SEQUENCE [LARGE SCALE GENOMIC DNA]</scope>
    <source>
        <strain evidence="5 6">SA11</strain>
    </source>
</reference>
<keyword evidence="1" id="KW-0805">Transcription regulation</keyword>
<evidence type="ECO:0000313" key="6">
    <source>
        <dbReference type="Proteomes" id="UP000293854"/>
    </source>
</evidence>
<dbReference type="GO" id="GO:0003700">
    <property type="term" value="F:DNA-binding transcription factor activity"/>
    <property type="evidence" value="ECO:0007669"/>
    <property type="project" value="InterPro"/>
</dbReference>
<dbReference type="Pfam" id="PF12802">
    <property type="entry name" value="MarR_2"/>
    <property type="match status" value="1"/>
</dbReference>
<dbReference type="Proteomes" id="UP000293854">
    <property type="component" value="Unassembled WGS sequence"/>
</dbReference>
<dbReference type="PANTHER" id="PTHR42756">
    <property type="entry name" value="TRANSCRIPTIONAL REGULATOR, MARR"/>
    <property type="match status" value="1"/>
</dbReference>
<evidence type="ECO:0000256" key="3">
    <source>
        <dbReference type="ARBA" id="ARBA00023163"/>
    </source>
</evidence>
<keyword evidence="3" id="KW-0804">Transcription</keyword>
<dbReference type="InterPro" id="IPR000835">
    <property type="entry name" value="HTH_MarR-typ"/>
</dbReference>
<dbReference type="GO" id="GO:0003677">
    <property type="term" value="F:DNA binding"/>
    <property type="evidence" value="ECO:0007669"/>
    <property type="project" value="UniProtKB-KW"/>
</dbReference>
<dbReference type="EMBL" id="RQTE01000051">
    <property type="protein sequence ID" value="RZI03717.1"/>
    <property type="molecule type" value="Genomic_DNA"/>
</dbReference>
<dbReference type="InterPro" id="IPR036388">
    <property type="entry name" value="WH-like_DNA-bd_sf"/>
</dbReference>
<evidence type="ECO:0000256" key="2">
    <source>
        <dbReference type="ARBA" id="ARBA00023125"/>
    </source>
</evidence>
<dbReference type="Gene3D" id="1.10.10.10">
    <property type="entry name" value="Winged helix-like DNA-binding domain superfamily/Winged helix DNA-binding domain"/>
    <property type="match status" value="1"/>
</dbReference>
<dbReference type="PANTHER" id="PTHR42756:SF1">
    <property type="entry name" value="TRANSCRIPTIONAL REPRESSOR OF EMRAB OPERON"/>
    <property type="match status" value="1"/>
</dbReference>
<gene>
    <name evidence="5" type="ORF">EIG99_02705</name>
</gene>
<dbReference type="OrthoDB" id="2401593at2"/>
<evidence type="ECO:0000259" key="4">
    <source>
        <dbReference type="PROSITE" id="PS50995"/>
    </source>
</evidence>